<protein>
    <submittedName>
        <fullName evidence="2">Uncharacterized protein</fullName>
    </submittedName>
</protein>
<organism evidence="2 3">
    <name type="scientific">Croceitalea dokdonensis DOKDO 023</name>
    <dbReference type="NCBI Taxonomy" id="1300341"/>
    <lineage>
        <taxon>Bacteria</taxon>
        <taxon>Pseudomonadati</taxon>
        <taxon>Bacteroidota</taxon>
        <taxon>Flavobacteriia</taxon>
        <taxon>Flavobacteriales</taxon>
        <taxon>Flavobacteriaceae</taxon>
        <taxon>Croceitalea</taxon>
    </lineage>
</organism>
<dbReference type="PATRIC" id="fig|1300341.3.peg.1299"/>
<dbReference type="Proteomes" id="UP000050280">
    <property type="component" value="Unassembled WGS sequence"/>
</dbReference>
<dbReference type="RefSeq" id="WP_054558292.1">
    <property type="nucleotide sequence ID" value="NZ_LDJX01000002.1"/>
</dbReference>
<accession>A0A0N8H485</accession>
<name>A0A0N8H485_9FLAO</name>
<evidence type="ECO:0000313" key="3">
    <source>
        <dbReference type="Proteomes" id="UP000050280"/>
    </source>
</evidence>
<dbReference type="AlphaFoldDB" id="A0A0N8H485"/>
<sequence length="577" mass="65290">MDSSIEFTTAYPLWIVILGALLLWMGFLWKEWQGWADQHFWLHSLVSLLAVFALAAIALRPALSHKTEDAVVLQTDGYQESQLDSLMAAKPGLEPLVYVPGKNIREQVKDVSTVFVIGDGLASSDFGQIADKNVVLLPNKLPQGVQEVFYSNQLVAGDTLSLSGYYQNTGRNSTLVLTDGTGTALDSIVVHQAKKTGFQLKTVTKTAGNFVYRLLEKNGTGEVLRQEPIPFRVHEPEKMRVVILNEFPSFETKYLKNFLAEEGHEVMVRSQITNKKYKFEYLNTSQMPLYRLTEEVLANVDILLVDTETFLGFSRSTKGILDHAVKNGLGLFLQPSERLLTASSNHLSQMLSKVNGPKSATMGLLGSKVEKYPFTIGRPTQATEMQIGTYGVVFQQGQGRMATTILRNTFQLKLKGESDTYRQIWTSLLESVAKQEQATIHFNDHTNFAFLGRPFTIGLQSQKSPKMQHGDGYLIAVSQHPENREQWSATTIPKKIGWNTVSVEQDSLATYSYYVMEPNHWQTVQRFQRNRVNRRFFANGNKVEAMNVVYREIPLYWFFMLFLGCSAYLWLYPKLGR</sequence>
<evidence type="ECO:0000313" key="2">
    <source>
        <dbReference type="EMBL" id="KPM32668.1"/>
    </source>
</evidence>
<gene>
    <name evidence="2" type="ORF">I595_1094</name>
</gene>
<keyword evidence="1" id="KW-0472">Membrane</keyword>
<keyword evidence="3" id="KW-1185">Reference proteome</keyword>
<keyword evidence="1" id="KW-1133">Transmembrane helix</keyword>
<feature type="transmembrane region" description="Helical" evidence="1">
    <location>
        <begin position="41"/>
        <end position="59"/>
    </location>
</feature>
<dbReference type="STRING" id="1300341.I595_1094"/>
<feature type="transmembrane region" description="Helical" evidence="1">
    <location>
        <begin position="12"/>
        <end position="29"/>
    </location>
</feature>
<reference evidence="2 3" key="1">
    <citation type="submission" date="2015-09" db="EMBL/GenBank/DDBJ databases">
        <title>Genome sequence of the marine flavobacterium Croceitalea dokdonensis DOKDO 023 that contains proton- and sodium-pumping rhodopsins.</title>
        <authorList>
            <person name="Kwon S.-K."/>
            <person name="Lee H.K."/>
            <person name="Kwak M.-J."/>
            <person name="Kim J.F."/>
        </authorList>
    </citation>
    <scope>NUCLEOTIDE SEQUENCE [LARGE SCALE GENOMIC DNA]</scope>
    <source>
        <strain evidence="2 3">DOKDO 023</strain>
    </source>
</reference>
<comment type="caution">
    <text evidence="2">The sequence shown here is derived from an EMBL/GenBank/DDBJ whole genome shotgun (WGS) entry which is preliminary data.</text>
</comment>
<dbReference type="EMBL" id="LDJX01000002">
    <property type="protein sequence ID" value="KPM32668.1"/>
    <property type="molecule type" value="Genomic_DNA"/>
</dbReference>
<dbReference type="OrthoDB" id="980086at2"/>
<keyword evidence="1" id="KW-0812">Transmembrane</keyword>
<proteinExistence type="predicted"/>
<feature type="transmembrane region" description="Helical" evidence="1">
    <location>
        <begin position="555"/>
        <end position="572"/>
    </location>
</feature>
<evidence type="ECO:0000256" key="1">
    <source>
        <dbReference type="SAM" id="Phobius"/>
    </source>
</evidence>